<protein>
    <submittedName>
        <fullName evidence="1">Uncharacterized protein</fullName>
    </submittedName>
</protein>
<sequence>MKFQSSTPSAISDYPFGFSMDLNIPSSFSFLKSLETIFPFESKLEPVRSCRFELLNTEKKSLSLQSRSTDEETASASNSSPVREAQLEKAATMGFS</sequence>
<gene>
    <name evidence="1" type="ORF">L2E82_49814</name>
</gene>
<keyword evidence="2" id="KW-1185">Reference proteome</keyword>
<organism evidence="1 2">
    <name type="scientific">Cichorium intybus</name>
    <name type="common">Chicory</name>
    <dbReference type="NCBI Taxonomy" id="13427"/>
    <lineage>
        <taxon>Eukaryota</taxon>
        <taxon>Viridiplantae</taxon>
        <taxon>Streptophyta</taxon>
        <taxon>Embryophyta</taxon>
        <taxon>Tracheophyta</taxon>
        <taxon>Spermatophyta</taxon>
        <taxon>Magnoliopsida</taxon>
        <taxon>eudicotyledons</taxon>
        <taxon>Gunneridae</taxon>
        <taxon>Pentapetalae</taxon>
        <taxon>asterids</taxon>
        <taxon>campanulids</taxon>
        <taxon>Asterales</taxon>
        <taxon>Asteraceae</taxon>
        <taxon>Cichorioideae</taxon>
        <taxon>Cichorieae</taxon>
        <taxon>Cichoriinae</taxon>
        <taxon>Cichorium</taxon>
    </lineage>
</organism>
<dbReference type="Proteomes" id="UP001055811">
    <property type="component" value="Linkage Group LG09"/>
</dbReference>
<reference evidence="1 2" key="2">
    <citation type="journal article" date="2022" name="Mol. Ecol. Resour.">
        <title>The genomes of chicory, endive, great burdock and yacon provide insights into Asteraceae paleo-polyploidization history and plant inulin production.</title>
        <authorList>
            <person name="Fan W."/>
            <person name="Wang S."/>
            <person name="Wang H."/>
            <person name="Wang A."/>
            <person name="Jiang F."/>
            <person name="Liu H."/>
            <person name="Zhao H."/>
            <person name="Xu D."/>
            <person name="Zhang Y."/>
        </authorList>
    </citation>
    <scope>NUCLEOTIDE SEQUENCE [LARGE SCALE GENOMIC DNA]</scope>
    <source>
        <strain evidence="2">cv. Punajuju</strain>
        <tissue evidence="1">Leaves</tissue>
    </source>
</reference>
<evidence type="ECO:0000313" key="1">
    <source>
        <dbReference type="EMBL" id="KAI3691455.1"/>
    </source>
</evidence>
<comment type="caution">
    <text evidence="1">The sequence shown here is derived from an EMBL/GenBank/DDBJ whole genome shotgun (WGS) entry which is preliminary data.</text>
</comment>
<proteinExistence type="predicted"/>
<accession>A0ACB8Z2F3</accession>
<dbReference type="EMBL" id="CM042017">
    <property type="protein sequence ID" value="KAI3691455.1"/>
    <property type="molecule type" value="Genomic_DNA"/>
</dbReference>
<name>A0ACB8Z2F3_CICIN</name>
<evidence type="ECO:0000313" key="2">
    <source>
        <dbReference type="Proteomes" id="UP001055811"/>
    </source>
</evidence>
<reference evidence="2" key="1">
    <citation type="journal article" date="2022" name="Mol. Ecol. Resour.">
        <title>The genomes of chicory, endive, great burdock and yacon provide insights into Asteraceae palaeo-polyploidization history and plant inulin production.</title>
        <authorList>
            <person name="Fan W."/>
            <person name="Wang S."/>
            <person name="Wang H."/>
            <person name="Wang A."/>
            <person name="Jiang F."/>
            <person name="Liu H."/>
            <person name="Zhao H."/>
            <person name="Xu D."/>
            <person name="Zhang Y."/>
        </authorList>
    </citation>
    <scope>NUCLEOTIDE SEQUENCE [LARGE SCALE GENOMIC DNA]</scope>
    <source>
        <strain evidence="2">cv. Punajuju</strain>
    </source>
</reference>